<comment type="caution">
    <text evidence="13">The sequence shown here is derived from an EMBL/GenBank/DDBJ whole genome shotgun (WGS) entry which is preliminary data.</text>
</comment>
<dbReference type="Gene3D" id="3.80.10.10">
    <property type="entry name" value="Ribonuclease Inhibitor"/>
    <property type="match status" value="3"/>
</dbReference>
<dbReference type="InterPro" id="IPR000719">
    <property type="entry name" value="Prot_kinase_dom"/>
</dbReference>
<evidence type="ECO:0000256" key="1">
    <source>
        <dbReference type="ARBA" id="ARBA00004430"/>
    </source>
</evidence>
<evidence type="ECO:0000259" key="12">
    <source>
        <dbReference type="PROSITE" id="PS50011"/>
    </source>
</evidence>
<dbReference type="InterPro" id="IPR011009">
    <property type="entry name" value="Kinase-like_dom_sf"/>
</dbReference>
<keyword evidence="7" id="KW-0418">Kinase</keyword>
<dbReference type="SUPFAM" id="SSF52058">
    <property type="entry name" value="L domain-like"/>
    <property type="match status" value="1"/>
</dbReference>
<evidence type="ECO:0000256" key="9">
    <source>
        <dbReference type="PROSITE-ProRule" id="PRU10141"/>
    </source>
</evidence>
<keyword evidence="14" id="KW-1185">Reference proteome</keyword>
<evidence type="ECO:0000256" key="11">
    <source>
        <dbReference type="SAM" id="Phobius"/>
    </source>
</evidence>
<dbReference type="CDD" id="cd13999">
    <property type="entry name" value="STKc_MAP3K-like"/>
    <property type="match status" value="1"/>
</dbReference>
<reference evidence="13 14" key="1">
    <citation type="journal article" date="2018" name="Plant J.">
        <title>Genome sequences of Chlorella sorokiniana UTEX 1602 and Micractinium conductrix SAG 241.80: implications to maltose excretion by a green alga.</title>
        <authorList>
            <person name="Arriola M.B."/>
            <person name="Velmurugan N."/>
            <person name="Zhang Y."/>
            <person name="Plunkett M.H."/>
            <person name="Hondzo H."/>
            <person name="Barney B.M."/>
        </authorList>
    </citation>
    <scope>NUCLEOTIDE SEQUENCE [LARGE SCALE GENOMIC DNA]</scope>
    <source>
        <strain evidence="14">UTEX 1602</strain>
    </source>
</reference>
<feature type="compositionally biased region" description="Low complexity" evidence="10">
    <location>
        <begin position="1135"/>
        <end position="1144"/>
    </location>
</feature>
<dbReference type="InterPro" id="IPR032675">
    <property type="entry name" value="LRR_dom_sf"/>
</dbReference>
<accession>A0A2P6TEM4</accession>
<protein>
    <submittedName>
        <fullName evidence="13">Serine threonine-kinase</fullName>
    </submittedName>
</protein>
<evidence type="ECO:0000256" key="6">
    <source>
        <dbReference type="ARBA" id="ARBA00022741"/>
    </source>
</evidence>
<dbReference type="PANTHER" id="PTHR48056:SF81">
    <property type="entry name" value="RECEPTOR PROTEIN-TYROSINE KINASE CEPR1"/>
    <property type="match status" value="1"/>
</dbReference>
<comment type="subcellular location">
    <subcellularLocation>
        <location evidence="1">Cytoplasm</location>
        <location evidence="1">Cytoskeleton</location>
        <location evidence="1">Cilium axoneme</location>
    </subcellularLocation>
</comment>
<dbReference type="EMBL" id="LHPG02000020">
    <property type="protein sequence ID" value="PRW21099.1"/>
    <property type="molecule type" value="Genomic_DNA"/>
</dbReference>
<dbReference type="GO" id="GO:0005524">
    <property type="term" value="F:ATP binding"/>
    <property type="evidence" value="ECO:0007669"/>
    <property type="project" value="UniProtKB-UniRule"/>
</dbReference>
<keyword evidence="11" id="KW-0472">Membrane</keyword>
<dbReference type="PROSITE" id="PS00108">
    <property type="entry name" value="PROTEIN_KINASE_ST"/>
    <property type="match status" value="1"/>
</dbReference>
<name>A0A2P6TEM4_CHLSO</name>
<evidence type="ECO:0000313" key="13">
    <source>
        <dbReference type="EMBL" id="PRW21099.1"/>
    </source>
</evidence>
<evidence type="ECO:0000313" key="14">
    <source>
        <dbReference type="Proteomes" id="UP000239899"/>
    </source>
</evidence>
<keyword evidence="6 9" id="KW-0547">Nucleotide-binding</keyword>
<feature type="compositionally biased region" description="Low complexity" evidence="10">
    <location>
        <begin position="805"/>
        <end position="824"/>
    </location>
</feature>
<keyword evidence="8 9" id="KW-0067">ATP-binding</keyword>
<feature type="compositionally biased region" description="Polar residues" evidence="10">
    <location>
        <begin position="735"/>
        <end position="758"/>
    </location>
</feature>
<dbReference type="PROSITE" id="PS00107">
    <property type="entry name" value="PROTEIN_KINASE_ATP"/>
    <property type="match status" value="1"/>
</dbReference>
<dbReference type="PANTHER" id="PTHR48056">
    <property type="entry name" value="LRR RECEPTOR-LIKE SERINE/THREONINE-PROTEIN KINASE-RELATED"/>
    <property type="match status" value="1"/>
</dbReference>
<dbReference type="InterPro" id="IPR008271">
    <property type="entry name" value="Ser/Thr_kinase_AS"/>
</dbReference>
<dbReference type="InterPro" id="IPR017441">
    <property type="entry name" value="Protein_kinase_ATP_BS"/>
</dbReference>
<dbReference type="Proteomes" id="UP000239899">
    <property type="component" value="Unassembled WGS sequence"/>
</dbReference>
<keyword evidence="5" id="KW-0677">Repeat</keyword>
<dbReference type="Gene3D" id="1.10.510.10">
    <property type="entry name" value="Transferase(Phosphotransferase) domain 1"/>
    <property type="match status" value="1"/>
</dbReference>
<dbReference type="STRING" id="3076.A0A2P6TEM4"/>
<feature type="region of interest" description="Disordered" evidence="10">
    <location>
        <begin position="1120"/>
        <end position="1154"/>
    </location>
</feature>
<evidence type="ECO:0000256" key="3">
    <source>
        <dbReference type="ARBA" id="ARBA00022614"/>
    </source>
</evidence>
<feature type="region of interest" description="Disordered" evidence="10">
    <location>
        <begin position="734"/>
        <end position="758"/>
    </location>
</feature>
<dbReference type="AlphaFoldDB" id="A0A2P6TEM4"/>
<dbReference type="InterPro" id="IPR001611">
    <property type="entry name" value="Leu-rich_rpt"/>
</dbReference>
<feature type="domain" description="Protein kinase" evidence="12">
    <location>
        <begin position="875"/>
        <end position="1119"/>
    </location>
</feature>
<feature type="compositionally biased region" description="Pro residues" evidence="10">
    <location>
        <begin position="1121"/>
        <end position="1134"/>
    </location>
</feature>
<proteinExistence type="predicted"/>
<keyword evidence="2" id="KW-0723">Serine/threonine-protein kinase</keyword>
<dbReference type="InterPro" id="IPR050647">
    <property type="entry name" value="Plant_LRR-RLKs"/>
</dbReference>
<feature type="region of interest" description="Disordered" evidence="10">
    <location>
        <begin position="777"/>
        <end position="847"/>
    </location>
</feature>
<dbReference type="InterPro" id="IPR001245">
    <property type="entry name" value="Ser-Thr/Tyr_kinase_cat_dom"/>
</dbReference>
<evidence type="ECO:0000256" key="8">
    <source>
        <dbReference type="ARBA" id="ARBA00022840"/>
    </source>
</evidence>
<evidence type="ECO:0000256" key="4">
    <source>
        <dbReference type="ARBA" id="ARBA00022679"/>
    </source>
</evidence>
<feature type="binding site" evidence="9">
    <location>
        <position position="914"/>
    </location>
    <ligand>
        <name>ATP</name>
        <dbReference type="ChEBI" id="CHEBI:30616"/>
    </ligand>
</feature>
<dbReference type="OrthoDB" id="679259at2759"/>
<evidence type="ECO:0000256" key="10">
    <source>
        <dbReference type="SAM" id="MobiDB-lite"/>
    </source>
</evidence>
<keyword evidence="11" id="KW-1133">Transmembrane helix</keyword>
<evidence type="ECO:0000256" key="2">
    <source>
        <dbReference type="ARBA" id="ARBA00022527"/>
    </source>
</evidence>
<evidence type="ECO:0000256" key="5">
    <source>
        <dbReference type="ARBA" id="ARBA00022737"/>
    </source>
</evidence>
<feature type="transmembrane region" description="Helical" evidence="11">
    <location>
        <begin position="652"/>
        <end position="677"/>
    </location>
</feature>
<dbReference type="Pfam" id="PF13855">
    <property type="entry name" value="LRR_8"/>
    <property type="match status" value="1"/>
</dbReference>
<feature type="compositionally biased region" description="Gly residues" evidence="10">
    <location>
        <begin position="1145"/>
        <end position="1154"/>
    </location>
</feature>
<dbReference type="SUPFAM" id="SSF56112">
    <property type="entry name" value="Protein kinase-like (PK-like)"/>
    <property type="match status" value="1"/>
</dbReference>
<dbReference type="SMART" id="SM00220">
    <property type="entry name" value="S_TKc"/>
    <property type="match status" value="1"/>
</dbReference>
<evidence type="ECO:0000256" key="7">
    <source>
        <dbReference type="ARBA" id="ARBA00022777"/>
    </source>
</evidence>
<dbReference type="Pfam" id="PF07714">
    <property type="entry name" value="PK_Tyr_Ser-Thr"/>
    <property type="match status" value="1"/>
</dbReference>
<keyword evidence="3" id="KW-0433">Leucine-rich repeat</keyword>
<gene>
    <name evidence="13" type="ORF">C2E21_8430</name>
</gene>
<dbReference type="PROSITE" id="PS50011">
    <property type="entry name" value="PROTEIN_KINASE_DOM"/>
    <property type="match status" value="1"/>
</dbReference>
<sequence length="1154" mass="120333">MELEECLSEAEDWVFNTACEGAACWQPNGMESVPATIGARVELPPALANGNGGGTMAHSNGNGKLASSTNGNGTVHMHQDEGPMDQDALDAWRATMDIAQGDGGAGLPEEEQLRSRESLLLSVDGMVGNWELYSTGISTASGSFSEEEEWAALAPAAALPADPAASGEYAALLAELQQLADSAGLTSRLTQSTEINGSAATAAGGALVGEGASVTDIEPVKAPVAEGCSQRGPAAMLRLLVVLLSIVAAAGQAEQPAQAAAATATERDILLGFKARIENFAEVQVAWRLRGWSQCPAPDCLLPCSWGGVLCDSNNRVAQLQLSCPESGCPGGVAMRGTLGPGIEQLQYLQILDLGGNALNGTLPVLWGLAGAFPALQILTLERNQLSGPIPEEWARSGGFQELVEFDLAYNQLTGPFPAVAYTNTSFFLMQSFDISFNRFSGPLPDFWNGLIILVVVNIEGNQFTGTIPEDWGGAGYYFNNTYNDTQAIEYLRLGYNQLTGGLPPGFAANGSFTKLRVLSFAGNTGLGGTLPPEFGDAATALPSLQTLDVSSCGLTGALPAQWGPGLQSLQSIDLSNNSLQGSIPATWADMPSLRRIDLQPGNPAACPQAPAGSSFKVCSEGDVLCVSQLPYNDSLCQGSPYPPDDGGGSSFPVAAVAVPVAVVGAAVVATWAYWLWRRRRRAAARQAAAGAQQQQSVPKEWVGHEWGLAGGAYASPFGAASFGPPAEAFAVGVQQPSSGGASHNSAKLQKQGSDSSCLPCLRSTQSVQTLPVMQSAQSLPHVPNSAPLWLPHPPSGGAMPTQPSTASGGSGASAAAGLAHGWGPLPAHPPGVSSGGSSGEHGGHAARDRMRLEQLVEADWRIPPEAIEILKRPDGSPWQLGSGGFGTVFKALRNGVTPVAVKVLGASVESARKMMDDEDFYREIMILRACRDTNILQFQGACFKDDRTLLVTEYMEGGNLTANLKAHTVTWFKRGKKIALDVARALVYLHSRRIVHLDIKSANVLLTRDGTAKVGDVGMAKIMAEDYVSGGQGAFGTLAWSAPELLLGRRCDGKADIYSFGVVLWELCTGLLPVRGQLREPAVPDDCPEEVLDIIRRCLDPDPSVRPTAAELVQLLTLAPAPPPPAGSEPPSAPAVADKAAGGEAAGSGPSGS</sequence>
<organism evidence="13 14">
    <name type="scientific">Chlorella sorokiniana</name>
    <name type="common">Freshwater green alga</name>
    <dbReference type="NCBI Taxonomy" id="3076"/>
    <lineage>
        <taxon>Eukaryota</taxon>
        <taxon>Viridiplantae</taxon>
        <taxon>Chlorophyta</taxon>
        <taxon>core chlorophytes</taxon>
        <taxon>Trebouxiophyceae</taxon>
        <taxon>Chlorellales</taxon>
        <taxon>Chlorellaceae</taxon>
        <taxon>Chlorella clade</taxon>
        <taxon>Chlorella</taxon>
    </lineage>
</organism>
<keyword evidence="4" id="KW-0808">Transferase</keyword>
<dbReference type="GO" id="GO:0005930">
    <property type="term" value="C:axoneme"/>
    <property type="evidence" value="ECO:0007669"/>
    <property type="project" value="UniProtKB-SubCell"/>
</dbReference>
<dbReference type="GO" id="GO:0004674">
    <property type="term" value="F:protein serine/threonine kinase activity"/>
    <property type="evidence" value="ECO:0007669"/>
    <property type="project" value="UniProtKB-KW"/>
</dbReference>
<keyword evidence="11" id="KW-0812">Transmembrane</keyword>